<dbReference type="Proteomes" id="UP001597036">
    <property type="component" value="Unassembled WGS sequence"/>
</dbReference>
<evidence type="ECO:0000256" key="6">
    <source>
        <dbReference type="HAMAP-Rule" id="MF_00031"/>
    </source>
</evidence>
<feature type="domain" description="Helix-hairpin-helix DNA-binding motif class 1" evidence="7">
    <location>
        <begin position="107"/>
        <end position="126"/>
    </location>
</feature>
<gene>
    <name evidence="6 8" type="primary">ruvA</name>
    <name evidence="8" type="ORF">ACFQY8_04395</name>
</gene>
<proteinExistence type="inferred from homology"/>
<dbReference type="InterPro" id="IPR012340">
    <property type="entry name" value="NA-bd_OB-fold"/>
</dbReference>
<evidence type="ECO:0000256" key="5">
    <source>
        <dbReference type="ARBA" id="ARBA00023204"/>
    </source>
</evidence>
<keyword evidence="9" id="KW-1185">Reference proteome</keyword>
<comment type="domain">
    <text evidence="6">Has three domains with a flexible linker between the domains II and III and assumes an 'L' shape. Domain III is highly mobile and contacts RuvB.</text>
</comment>
<name>A0ABW2Y3Y4_9BIFI</name>
<dbReference type="InterPro" id="IPR000085">
    <property type="entry name" value="RuvA"/>
</dbReference>
<dbReference type="Gene3D" id="1.10.8.10">
    <property type="entry name" value="DNA helicase RuvA subunit, C-terminal domain"/>
    <property type="match status" value="1"/>
</dbReference>
<dbReference type="SUPFAM" id="SSF47781">
    <property type="entry name" value="RuvA domain 2-like"/>
    <property type="match status" value="1"/>
</dbReference>
<reference evidence="9" key="1">
    <citation type="journal article" date="2019" name="Int. J. Syst. Evol. Microbiol.">
        <title>The Global Catalogue of Microorganisms (GCM) 10K type strain sequencing project: providing services to taxonomists for standard genome sequencing and annotation.</title>
        <authorList>
            <consortium name="The Broad Institute Genomics Platform"/>
            <consortium name="The Broad Institute Genome Sequencing Center for Infectious Disease"/>
            <person name="Wu L."/>
            <person name="Ma J."/>
        </authorList>
    </citation>
    <scope>NUCLEOTIDE SEQUENCE [LARGE SCALE GENOMIC DNA]</scope>
    <source>
        <strain evidence="9">CCM 8604</strain>
    </source>
</reference>
<dbReference type="SUPFAM" id="SSF50249">
    <property type="entry name" value="Nucleic acid-binding proteins"/>
    <property type="match status" value="1"/>
</dbReference>
<keyword evidence="3 6" id="KW-0238">DNA-binding</keyword>
<keyword evidence="1 6" id="KW-0963">Cytoplasm</keyword>
<evidence type="ECO:0000256" key="4">
    <source>
        <dbReference type="ARBA" id="ARBA00023172"/>
    </source>
</evidence>
<keyword evidence="8" id="KW-0378">Hydrolase</keyword>
<evidence type="ECO:0000259" key="7">
    <source>
        <dbReference type="SMART" id="SM00278"/>
    </source>
</evidence>
<dbReference type="SMART" id="SM00278">
    <property type="entry name" value="HhH1"/>
    <property type="match status" value="2"/>
</dbReference>
<comment type="subcellular location">
    <subcellularLocation>
        <location evidence="6">Cytoplasm</location>
    </subcellularLocation>
</comment>
<evidence type="ECO:0000256" key="2">
    <source>
        <dbReference type="ARBA" id="ARBA00022763"/>
    </source>
</evidence>
<dbReference type="Pfam" id="PF14520">
    <property type="entry name" value="HHH_5"/>
    <property type="match status" value="1"/>
</dbReference>
<dbReference type="InterPro" id="IPR003583">
    <property type="entry name" value="Hlx-hairpin-Hlx_DNA-bd_motif"/>
</dbReference>
<dbReference type="Gene3D" id="1.10.150.20">
    <property type="entry name" value="5' to 3' exonuclease, C-terminal subdomain"/>
    <property type="match status" value="1"/>
</dbReference>
<feature type="domain" description="Helix-hairpin-helix DNA-binding motif class 1" evidence="7">
    <location>
        <begin position="72"/>
        <end position="91"/>
    </location>
</feature>
<dbReference type="InterPro" id="IPR010994">
    <property type="entry name" value="RuvA_2-like"/>
</dbReference>
<dbReference type="InterPro" id="IPR036267">
    <property type="entry name" value="RuvA_C_sf"/>
</dbReference>
<comment type="function">
    <text evidence="6">The RuvA-RuvB-RuvC complex processes Holliday junction (HJ) DNA during genetic recombination and DNA repair, while the RuvA-RuvB complex plays an important role in the rescue of blocked DNA replication forks via replication fork reversal (RFR). RuvA specifically binds to HJ cruciform DNA, conferring on it an open structure. The RuvB hexamer acts as an ATP-dependent pump, pulling dsDNA into and through the RuvAB complex. HJ branch migration allows RuvC to scan DNA until it finds its consensus sequence, where it cleaves and resolves the cruciform DNA.</text>
</comment>
<dbReference type="GO" id="GO:0003678">
    <property type="term" value="F:DNA helicase activity"/>
    <property type="evidence" value="ECO:0007669"/>
    <property type="project" value="UniProtKB-EC"/>
</dbReference>
<organism evidence="8 9">
    <name type="scientific">Alloscardovia venturai</name>
    <dbReference type="NCBI Taxonomy" id="1769421"/>
    <lineage>
        <taxon>Bacteria</taxon>
        <taxon>Bacillati</taxon>
        <taxon>Actinomycetota</taxon>
        <taxon>Actinomycetes</taxon>
        <taxon>Bifidobacteriales</taxon>
        <taxon>Bifidobacteriaceae</taxon>
        <taxon>Alloscardovia</taxon>
    </lineage>
</organism>
<keyword evidence="5 6" id="KW-0234">DNA repair</keyword>
<protein>
    <recommendedName>
        <fullName evidence="6">Holliday junction branch migration complex subunit RuvA</fullName>
    </recommendedName>
</protein>
<keyword evidence="2 6" id="KW-0227">DNA damage</keyword>
<keyword evidence="4 6" id="KW-0233">DNA recombination</keyword>
<sequence length="214" mass="22825">MIASLRGTVTIVDTAAIIIEAGGIGYSVRMSSKDISQLHAGQDVYILTTMTLSQDAIALYGFLHKSTQDLFGQLQKVSGIGPKAALAILSTLTPDELAHAIRENDVTALTKAPGVGKKGAQKIIVELSGSVNLDSLITEPEATLKKADTLSSDDDFIDSGAHQVVEGLMSLGWQHRDAVEAVKSSIEDMGLNDVDQTHIPLILRHALTRLDRGR</sequence>
<dbReference type="Pfam" id="PF01330">
    <property type="entry name" value="RuvA_N"/>
    <property type="match status" value="1"/>
</dbReference>
<dbReference type="SUPFAM" id="SSF46929">
    <property type="entry name" value="DNA helicase RuvA subunit, C-terminal domain"/>
    <property type="match status" value="1"/>
</dbReference>
<evidence type="ECO:0000313" key="9">
    <source>
        <dbReference type="Proteomes" id="UP001597036"/>
    </source>
</evidence>
<dbReference type="Gene3D" id="2.40.50.140">
    <property type="entry name" value="Nucleic acid-binding proteins"/>
    <property type="match status" value="1"/>
</dbReference>
<dbReference type="RefSeq" id="WP_377938689.1">
    <property type="nucleotide sequence ID" value="NZ_JBHTHQ010000021.1"/>
</dbReference>
<dbReference type="EMBL" id="JBHTHQ010000021">
    <property type="protein sequence ID" value="MFD0704985.1"/>
    <property type="molecule type" value="Genomic_DNA"/>
</dbReference>
<evidence type="ECO:0000256" key="1">
    <source>
        <dbReference type="ARBA" id="ARBA00022490"/>
    </source>
</evidence>
<dbReference type="InterPro" id="IPR011114">
    <property type="entry name" value="RuvA_C"/>
</dbReference>
<dbReference type="GO" id="GO:0016787">
    <property type="term" value="F:hydrolase activity"/>
    <property type="evidence" value="ECO:0007669"/>
    <property type="project" value="UniProtKB-KW"/>
</dbReference>
<comment type="caution">
    <text evidence="8">The sequence shown here is derived from an EMBL/GenBank/DDBJ whole genome shotgun (WGS) entry which is preliminary data.</text>
</comment>
<dbReference type="HAMAP" id="MF_00031">
    <property type="entry name" value="DNA_HJ_migration_RuvA"/>
    <property type="match status" value="1"/>
</dbReference>
<feature type="region of interest" description="Domain III" evidence="6">
    <location>
        <begin position="162"/>
        <end position="214"/>
    </location>
</feature>
<comment type="caution">
    <text evidence="6">Lacks conserved residue(s) required for the propagation of feature annotation.</text>
</comment>
<evidence type="ECO:0000256" key="3">
    <source>
        <dbReference type="ARBA" id="ARBA00023125"/>
    </source>
</evidence>
<comment type="similarity">
    <text evidence="6">Belongs to the RuvA family.</text>
</comment>
<dbReference type="InterPro" id="IPR013849">
    <property type="entry name" value="DNA_helicase_Holl-junc_RuvA_I"/>
</dbReference>
<comment type="subunit">
    <text evidence="6">Homotetramer. Forms an RuvA(8)-RuvB(12)-Holliday junction (HJ) complex. HJ DNA is sandwiched between 2 RuvA tetramers; dsDNA enters through RuvA and exits via RuvB. An RuvB hexamer assembles on each DNA strand where it exits the tetramer. Each RuvB hexamer is contacted by two RuvA subunits (via domain III) on 2 adjacent RuvB subunits; this complex drives branch migration. In the full resolvosome a probable DNA-RuvA(4)-RuvB(12)-RuvC(2) complex forms which resolves the HJ.</text>
</comment>
<accession>A0ABW2Y3Y4</accession>
<evidence type="ECO:0000313" key="8">
    <source>
        <dbReference type="EMBL" id="MFD0704985.1"/>
    </source>
</evidence>
<dbReference type="NCBIfam" id="TIGR00084">
    <property type="entry name" value="ruvA"/>
    <property type="match status" value="1"/>
</dbReference>
<dbReference type="CDD" id="cd14332">
    <property type="entry name" value="UBA_RuvA_C"/>
    <property type="match status" value="1"/>
</dbReference>